<keyword evidence="1" id="KW-0946">Virion</keyword>
<dbReference type="AlphaFoldDB" id="A0A2K1FRM5"/>
<accession>A0A2K1FRM5</accession>
<dbReference type="InterPro" id="IPR003329">
    <property type="entry name" value="Cytidylyl_trans"/>
</dbReference>
<dbReference type="PANTHER" id="PTHR42866">
    <property type="entry name" value="3-DEOXY-MANNO-OCTULOSONATE CYTIDYLYLTRANSFERASE"/>
    <property type="match status" value="1"/>
</dbReference>
<geneLocation type="plasmid" evidence="1">
    <name>p38unnamed</name>
</geneLocation>
<dbReference type="InterPro" id="IPR029044">
    <property type="entry name" value="Nucleotide-diphossugar_trans"/>
</dbReference>
<dbReference type="SUPFAM" id="SSF53448">
    <property type="entry name" value="Nucleotide-diphospho-sugar transferases"/>
    <property type="match status" value="1"/>
</dbReference>
<evidence type="ECO:0000313" key="2">
    <source>
        <dbReference type="Proteomes" id="UP000236268"/>
    </source>
</evidence>
<comment type="caution">
    <text evidence="1">The sequence shown here is derived from an EMBL/GenBank/DDBJ whole genome shotgun (WGS) entry which is preliminary data.</text>
</comment>
<keyword evidence="1" id="KW-0167">Capsid protein</keyword>
<reference evidence="1 2" key="1">
    <citation type="submission" date="2018-01" db="EMBL/GenBank/DDBJ databases">
        <title>Whole genome sequence of Azospirillum brasilense REC3 isolated from strawberry roots.</title>
        <authorList>
            <person name="Fontana C.A."/>
            <person name="Salazar S.M."/>
            <person name="Bassi D."/>
            <person name="Puglisi E."/>
            <person name="Lovaisa N.C."/>
            <person name="Toffoli L.M."/>
            <person name="Pedraza R."/>
            <person name="Cocconcelli P.S."/>
        </authorList>
    </citation>
    <scope>NUCLEOTIDE SEQUENCE [LARGE SCALE GENOMIC DNA]</scope>
    <source>
        <strain evidence="1 2">REC3</strain>
        <plasmid evidence="1">p38unnamed</plasmid>
    </source>
</reference>
<protein>
    <submittedName>
        <fullName evidence="1">Spore coat protein</fullName>
    </submittedName>
</protein>
<evidence type="ECO:0000313" key="1">
    <source>
        <dbReference type="EMBL" id="PNQ95174.1"/>
    </source>
</evidence>
<name>A0A2K1FRM5_9PROT</name>
<proteinExistence type="predicted"/>
<dbReference type="Proteomes" id="UP000236268">
    <property type="component" value="Unassembled WGS sequence"/>
</dbReference>
<dbReference type="Gene3D" id="3.90.550.10">
    <property type="entry name" value="Spore Coat Polysaccharide Biosynthesis Protein SpsA, Chain A"/>
    <property type="match status" value="1"/>
</dbReference>
<sequence length="234" mass="25269">MTDRAGRTGVIVAARTDSSRLPGKALLPLAGLPSILFLLRRLQGMKHAAAVILATTDRAVDNRLADMVSMEGIPVFRGACDDVAGRYVDAAAAFGFDRVVRVTGDCPLLDGATIDECLDRAGDLEDCDLATTKGSYPVGIDCEIYTADRLAALHRQGRLSPEECEHVTLHFYRPGSFRIRQLQRPPEWISPERALTLDTPADYDALSRLINRAGRPDTPVPDLLAILDAGGTTA</sequence>
<dbReference type="GO" id="GO:0005829">
    <property type="term" value="C:cytosol"/>
    <property type="evidence" value="ECO:0007669"/>
    <property type="project" value="TreeGrafter"/>
</dbReference>
<dbReference type="EMBL" id="POWG01000058">
    <property type="protein sequence ID" value="PNQ95174.1"/>
    <property type="molecule type" value="Genomic_DNA"/>
</dbReference>
<dbReference type="PANTHER" id="PTHR42866:SF1">
    <property type="entry name" value="SPORE COAT POLYSACCHARIDE BIOSYNTHESIS PROTEIN SPSF"/>
    <property type="match status" value="1"/>
</dbReference>
<gene>
    <name evidence="1" type="ORF">C1S70_30265</name>
</gene>
<keyword evidence="1" id="KW-0614">Plasmid</keyword>
<organism evidence="1 2">
    <name type="scientific">Azospirillum argentinense</name>
    <dbReference type="NCBI Taxonomy" id="2970906"/>
    <lineage>
        <taxon>Bacteria</taxon>
        <taxon>Pseudomonadati</taxon>
        <taxon>Pseudomonadota</taxon>
        <taxon>Alphaproteobacteria</taxon>
        <taxon>Rhodospirillales</taxon>
        <taxon>Azospirillaceae</taxon>
        <taxon>Azospirillum</taxon>
    </lineage>
</organism>
<dbReference type="Pfam" id="PF02348">
    <property type="entry name" value="CTP_transf_3"/>
    <property type="match status" value="1"/>
</dbReference>
<dbReference type="RefSeq" id="WP_103041586.1">
    <property type="nucleotide sequence ID" value="NZ_POWG01000058.1"/>
</dbReference>